<protein>
    <submittedName>
        <fullName evidence="5">Interleukin 10 receptor, alpha</fullName>
    </submittedName>
</protein>
<dbReference type="STRING" id="28743.ENSCVAP00000029580"/>
<dbReference type="GeneTree" id="ENSGT00510000054245"/>
<keyword evidence="2" id="KW-1133">Transmembrane helix</keyword>
<dbReference type="GO" id="GO:0005886">
    <property type="term" value="C:plasma membrane"/>
    <property type="evidence" value="ECO:0007669"/>
    <property type="project" value="TreeGrafter"/>
</dbReference>
<dbReference type="Ensembl" id="ENSCVAT00000022690.1">
    <property type="protein sequence ID" value="ENSCVAP00000029580.1"/>
    <property type="gene ID" value="ENSCVAG00000017452.1"/>
</dbReference>
<sequence length="551" mass="61334">MEMKKEALIPLFLFCFINHVSGAIIPPPKKLEVHISDGVVTVLWEHPEDAPPEAVYNVQMRTHNQWENVPNCMGVRINYCLISNISNYLPKYQVKVQLVKGLQKSDWEVSKKFLINEGELLPPSFTLWATSSKLTVYVHEKPILRKVFPFGVAYTLYLEEIGEVNKTTTVYLKDDEGKAMRTKTFSSLHWGRMYCVSGKVEGNGGLNSSPVSEKQCLFLPEQEFYIIAASSLSILGIMAFAIVITSIVLCYLKRPAKTPVALKSPVSGWMPLSVAEGTMEVVTDKAWFLSSYKINTKPINLPETTITITDNGEEENRRTSLDSGVSVETDPAAKRGQCPARQEDSGCGSMGGPESSSNSHTDYPLQDESMEADDIRKTEDSGMGLSCQMHSSSLNLYGQDTETLVETVIVGNYRTQSPSEIQIQSRDSEDMLKQIPAHTVLAEVVAGYKAGPQSCICSETGQCTWCLRHGLYRPEETKLCRTVFMEDLLIDRKSEMVDSTTAVKTHMDSVINFETTLLQLSEAFPLLTSTFEKDSNMNISLSLCDVELTTD</sequence>
<dbReference type="AlphaFoldDB" id="A0A3Q2GML0"/>
<keyword evidence="2" id="KW-0472">Membrane</keyword>
<feature type="transmembrane region" description="Helical" evidence="2">
    <location>
        <begin position="224"/>
        <end position="252"/>
    </location>
</feature>
<keyword evidence="3" id="KW-0732">Signal</keyword>
<accession>A0A3Q2GML0</accession>
<dbReference type="InterPro" id="IPR036116">
    <property type="entry name" value="FN3_sf"/>
</dbReference>
<reference evidence="5" key="1">
    <citation type="submission" date="2025-08" db="UniProtKB">
        <authorList>
            <consortium name="Ensembl"/>
        </authorList>
    </citation>
    <scope>IDENTIFICATION</scope>
</reference>
<proteinExistence type="predicted"/>
<name>A0A3Q2GML0_CYPVA</name>
<keyword evidence="6" id="KW-1185">Reference proteome</keyword>
<dbReference type="InterPro" id="IPR050650">
    <property type="entry name" value="Type-II_Cytokine-TF_Rcpt"/>
</dbReference>
<evidence type="ECO:0000256" key="1">
    <source>
        <dbReference type="SAM" id="MobiDB-lite"/>
    </source>
</evidence>
<dbReference type="PANTHER" id="PTHR20859:SF94">
    <property type="entry name" value="CYTOKINE RECEPTOR FAMILY MEMBER B7"/>
    <property type="match status" value="1"/>
</dbReference>
<dbReference type="SUPFAM" id="SSF49265">
    <property type="entry name" value="Fibronectin type III"/>
    <property type="match status" value="1"/>
</dbReference>
<feature type="region of interest" description="Disordered" evidence="1">
    <location>
        <begin position="305"/>
        <end position="365"/>
    </location>
</feature>
<dbReference type="InterPro" id="IPR013783">
    <property type="entry name" value="Ig-like_fold"/>
</dbReference>
<dbReference type="Gene3D" id="2.60.40.10">
    <property type="entry name" value="Immunoglobulins"/>
    <property type="match status" value="1"/>
</dbReference>
<dbReference type="GO" id="GO:0004896">
    <property type="term" value="F:cytokine receptor activity"/>
    <property type="evidence" value="ECO:0007669"/>
    <property type="project" value="TreeGrafter"/>
</dbReference>
<keyword evidence="2" id="KW-0812">Transmembrane</keyword>
<dbReference type="KEGG" id="cvg:107086358"/>
<dbReference type="PANTHER" id="PTHR20859">
    <property type="entry name" value="INTERFERON/INTERLEUKIN RECEPTOR"/>
    <property type="match status" value="1"/>
</dbReference>
<evidence type="ECO:0000256" key="2">
    <source>
        <dbReference type="SAM" id="Phobius"/>
    </source>
</evidence>
<dbReference type="OMA" id="IWEGNVT"/>
<feature type="chain" id="PRO_5018568663" evidence="3">
    <location>
        <begin position="23"/>
        <end position="551"/>
    </location>
</feature>
<feature type="domain" description="Fibronectin type-III" evidence="4">
    <location>
        <begin position="8"/>
        <end position="107"/>
    </location>
</feature>
<dbReference type="OrthoDB" id="8805892at2759"/>
<evidence type="ECO:0000313" key="6">
    <source>
        <dbReference type="Proteomes" id="UP000265020"/>
    </source>
</evidence>
<organism evidence="5 6">
    <name type="scientific">Cyprinodon variegatus</name>
    <name type="common">Sheepshead minnow</name>
    <dbReference type="NCBI Taxonomy" id="28743"/>
    <lineage>
        <taxon>Eukaryota</taxon>
        <taxon>Metazoa</taxon>
        <taxon>Chordata</taxon>
        <taxon>Craniata</taxon>
        <taxon>Vertebrata</taxon>
        <taxon>Euteleostomi</taxon>
        <taxon>Actinopterygii</taxon>
        <taxon>Neopterygii</taxon>
        <taxon>Teleostei</taxon>
        <taxon>Neoteleostei</taxon>
        <taxon>Acanthomorphata</taxon>
        <taxon>Ovalentaria</taxon>
        <taxon>Atherinomorphae</taxon>
        <taxon>Cyprinodontiformes</taxon>
        <taxon>Cyprinodontidae</taxon>
        <taxon>Cyprinodon</taxon>
    </lineage>
</organism>
<dbReference type="RefSeq" id="XP_015232734.1">
    <property type="nucleotide sequence ID" value="XM_015377248.1"/>
</dbReference>
<evidence type="ECO:0000256" key="3">
    <source>
        <dbReference type="SAM" id="SignalP"/>
    </source>
</evidence>
<dbReference type="Proteomes" id="UP000265020">
    <property type="component" value="Unassembled WGS sequence"/>
</dbReference>
<feature type="signal peptide" evidence="3">
    <location>
        <begin position="1"/>
        <end position="22"/>
    </location>
</feature>
<dbReference type="Pfam" id="PF01108">
    <property type="entry name" value="Tissue_fac"/>
    <property type="match status" value="1"/>
</dbReference>
<dbReference type="GeneID" id="107086358"/>
<evidence type="ECO:0000313" key="5">
    <source>
        <dbReference type="Ensembl" id="ENSCVAP00000029580.1"/>
    </source>
</evidence>
<reference evidence="5" key="2">
    <citation type="submission" date="2025-09" db="UniProtKB">
        <authorList>
            <consortium name="Ensembl"/>
        </authorList>
    </citation>
    <scope>IDENTIFICATION</scope>
</reference>
<evidence type="ECO:0000259" key="4">
    <source>
        <dbReference type="Pfam" id="PF01108"/>
    </source>
</evidence>
<dbReference type="CTD" id="3587"/>
<dbReference type="InterPro" id="IPR003961">
    <property type="entry name" value="FN3_dom"/>
</dbReference>